<keyword evidence="3" id="KW-1185">Reference proteome</keyword>
<evidence type="ECO:0000256" key="1">
    <source>
        <dbReference type="SAM" id="MobiDB-lite"/>
    </source>
</evidence>
<organism evidence="2 3">
    <name type="scientific">Cotesia glomerata</name>
    <name type="common">Lepidopteran parasitic wasp</name>
    <name type="synonym">Apanteles glomeratus</name>
    <dbReference type="NCBI Taxonomy" id="32391"/>
    <lineage>
        <taxon>Eukaryota</taxon>
        <taxon>Metazoa</taxon>
        <taxon>Ecdysozoa</taxon>
        <taxon>Arthropoda</taxon>
        <taxon>Hexapoda</taxon>
        <taxon>Insecta</taxon>
        <taxon>Pterygota</taxon>
        <taxon>Neoptera</taxon>
        <taxon>Endopterygota</taxon>
        <taxon>Hymenoptera</taxon>
        <taxon>Apocrita</taxon>
        <taxon>Ichneumonoidea</taxon>
        <taxon>Braconidae</taxon>
        <taxon>Microgastrinae</taxon>
        <taxon>Cotesia</taxon>
    </lineage>
</organism>
<protein>
    <submittedName>
        <fullName evidence="2">Uncharacterized protein</fullName>
    </submittedName>
</protein>
<name>A0AAV7J1H4_COTGL</name>
<reference evidence="2 3" key="1">
    <citation type="journal article" date="2021" name="J. Hered.">
        <title>A chromosome-level genome assembly of the parasitoid wasp, Cotesia glomerata (Hymenoptera: Braconidae).</title>
        <authorList>
            <person name="Pinto B.J."/>
            <person name="Weis J.J."/>
            <person name="Gamble T."/>
            <person name="Ode P.J."/>
            <person name="Paul R."/>
            <person name="Zaspel J.M."/>
        </authorList>
    </citation>
    <scope>NUCLEOTIDE SEQUENCE [LARGE SCALE GENOMIC DNA]</scope>
    <source>
        <strain evidence="2">CgM1</strain>
    </source>
</reference>
<dbReference type="AlphaFoldDB" id="A0AAV7J1H4"/>
<gene>
    <name evidence="2" type="ORF">KQX54_006157</name>
</gene>
<evidence type="ECO:0000313" key="2">
    <source>
        <dbReference type="EMBL" id="KAH0563769.1"/>
    </source>
</evidence>
<dbReference type="Proteomes" id="UP000826195">
    <property type="component" value="Unassembled WGS sequence"/>
</dbReference>
<accession>A0AAV7J1H4</accession>
<evidence type="ECO:0000313" key="3">
    <source>
        <dbReference type="Proteomes" id="UP000826195"/>
    </source>
</evidence>
<dbReference type="EMBL" id="JAHXZJ010000002">
    <property type="protein sequence ID" value="KAH0563769.1"/>
    <property type="molecule type" value="Genomic_DNA"/>
</dbReference>
<proteinExistence type="predicted"/>
<feature type="compositionally biased region" description="Acidic residues" evidence="1">
    <location>
        <begin position="81"/>
        <end position="104"/>
    </location>
</feature>
<comment type="caution">
    <text evidence="2">The sequence shown here is derived from an EMBL/GenBank/DDBJ whole genome shotgun (WGS) entry which is preliminary data.</text>
</comment>
<sequence length="412" mass="46278">MKRSLSNTRTAVYRRNKRKLRKFLTAFPAEEGLSIPRSYFISQNDGQIENVNPASSCENFDRDSDDIAVDSGTGAAFNVENENELDGDVYNDDDQNELDSDIHDDDNHNGSDHYSSCSTDEDWSTTDDSSLDAPARAAVACHTQYNGYFGCLYCYAKGRSLGPGKFVYPLSQCYQKLRTDAELRVDMASVFDTGKVKRGVKNISSLVALPLFNINKGVIVESMHAVYLGVDRQHTRLLLTKTKAPYYVGSPKSLKLIDEYKDGVERRNRLIGFGKCTLRSPTVNERALLNEKGFDPANLKCFQKMKLNGTKYTCESYKKLKVCDSTVHDGNDTFGIIVNMVQFHNNEESISGMFIKRMQLVGPAFNTTYINQVRLTNNICFIQESSLIKPAVQISSSGNLYVIKQTNCWETD</sequence>
<feature type="region of interest" description="Disordered" evidence="1">
    <location>
        <begin position="80"/>
        <end position="129"/>
    </location>
</feature>